<proteinExistence type="inferred from homology"/>
<dbReference type="InterPro" id="IPR031322">
    <property type="entry name" value="Shikimate/glucono_kinase"/>
</dbReference>
<feature type="binding site" evidence="7">
    <location>
        <position position="71"/>
    </location>
    <ligand>
        <name>substrate</name>
    </ligand>
</feature>
<comment type="similarity">
    <text evidence="7">Belongs to the shikimate kinase family.</text>
</comment>
<keyword evidence="7" id="KW-0479">Metal-binding</keyword>
<comment type="pathway">
    <text evidence="7">Metabolic intermediate biosynthesis; chorismate biosynthesis; chorismate from D-erythrose 4-phosphate and phosphoenolpyruvate: step 5/7.</text>
</comment>
<keyword evidence="6 7" id="KW-0057">Aromatic amino acid biosynthesis</keyword>
<keyword evidence="1 7" id="KW-0028">Amino-acid biosynthesis</keyword>
<dbReference type="GO" id="GO:0016301">
    <property type="term" value="F:kinase activity"/>
    <property type="evidence" value="ECO:0007669"/>
    <property type="project" value="UniProtKB-KW"/>
</dbReference>
<feature type="binding site" evidence="7">
    <location>
        <position position="108"/>
    </location>
    <ligand>
        <name>ATP</name>
        <dbReference type="ChEBI" id="CHEBI:30616"/>
    </ligand>
</feature>
<evidence type="ECO:0000256" key="6">
    <source>
        <dbReference type="ARBA" id="ARBA00023141"/>
    </source>
</evidence>
<feature type="binding site" evidence="7">
    <location>
        <position position="127"/>
    </location>
    <ligand>
        <name>substrate</name>
    </ligand>
</feature>
<evidence type="ECO:0000256" key="1">
    <source>
        <dbReference type="ARBA" id="ARBA00022605"/>
    </source>
</evidence>
<evidence type="ECO:0000313" key="9">
    <source>
        <dbReference type="Proteomes" id="UP000651156"/>
    </source>
</evidence>
<evidence type="ECO:0000256" key="7">
    <source>
        <dbReference type="HAMAP-Rule" id="MF_00109"/>
    </source>
</evidence>
<organism evidence="8 9">
    <name type="scientific">Gloeocapsopsis crepidinum LEGE 06123</name>
    <dbReference type="NCBI Taxonomy" id="588587"/>
    <lineage>
        <taxon>Bacteria</taxon>
        <taxon>Bacillati</taxon>
        <taxon>Cyanobacteriota</taxon>
        <taxon>Cyanophyceae</taxon>
        <taxon>Oscillatoriophycideae</taxon>
        <taxon>Chroococcales</taxon>
        <taxon>Chroococcaceae</taxon>
        <taxon>Gloeocapsopsis</taxon>
    </lineage>
</organism>
<evidence type="ECO:0000256" key="4">
    <source>
        <dbReference type="ARBA" id="ARBA00022777"/>
    </source>
</evidence>
<dbReference type="PRINTS" id="PR01100">
    <property type="entry name" value="SHIKIMTKNASE"/>
</dbReference>
<evidence type="ECO:0000313" key="8">
    <source>
        <dbReference type="EMBL" id="MBE9189040.1"/>
    </source>
</evidence>
<accession>A0ABR9UN32</accession>
<keyword evidence="4 7" id="KW-0418">Kinase</keyword>
<keyword evidence="5 7" id="KW-0067">ATP-binding</keyword>
<dbReference type="Proteomes" id="UP000651156">
    <property type="component" value="Unassembled WGS sequence"/>
</dbReference>
<comment type="catalytic activity">
    <reaction evidence="7">
        <text>shikimate + ATP = 3-phosphoshikimate + ADP + H(+)</text>
        <dbReference type="Rhea" id="RHEA:13121"/>
        <dbReference type="ChEBI" id="CHEBI:15378"/>
        <dbReference type="ChEBI" id="CHEBI:30616"/>
        <dbReference type="ChEBI" id="CHEBI:36208"/>
        <dbReference type="ChEBI" id="CHEBI:145989"/>
        <dbReference type="ChEBI" id="CHEBI:456216"/>
        <dbReference type="EC" id="2.7.1.71"/>
    </reaction>
</comment>
<feature type="binding site" evidence="7">
    <location>
        <begin position="3"/>
        <end position="8"/>
    </location>
    <ligand>
        <name>ATP</name>
        <dbReference type="ChEBI" id="CHEBI:30616"/>
    </ligand>
</feature>
<dbReference type="InterPro" id="IPR027417">
    <property type="entry name" value="P-loop_NTPase"/>
</dbReference>
<dbReference type="PANTHER" id="PTHR21087">
    <property type="entry name" value="SHIKIMATE KINASE"/>
    <property type="match status" value="1"/>
</dbReference>
<keyword evidence="3 7" id="KW-0547">Nucleotide-binding</keyword>
<comment type="caution">
    <text evidence="8">The sequence shown here is derived from an EMBL/GenBank/DDBJ whole genome shotgun (WGS) entry which is preliminary data.</text>
</comment>
<dbReference type="InterPro" id="IPR000623">
    <property type="entry name" value="Shikimate_kinase/TSH1"/>
</dbReference>
<dbReference type="CDD" id="cd00464">
    <property type="entry name" value="SK"/>
    <property type="match status" value="1"/>
</dbReference>
<name>A0ABR9UN32_9CHRO</name>
<protein>
    <recommendedName>
        <fullName evidence="7">Shikimate kinase</fullName>
        <shortName evidence="7">SK</shortName>
        <ecNumber evidence="7">2.7.1.71</ecNumber>
    </recommendedName>
</protein>
<comment type="function">
    <text evidence="7">Catalyzes the specific phosphorylation of the 3-hydroxyl group of shikimic acid using ATP as a cosubstrate.</text>
</comment>
<keyword evidence="2 7" id="KW-0808">Transferase</keyword>
<feature type="binding site" evidence="7">
    <location>
        <position position="49"/>
    </location>
    <ligand>
        <name>substrate</name>
    </ligand>
</feature>
<dbReference type="EC" id="2.7.1.71" evidence="7"/>
<comment type="caution">
    <text evidence="7">Lacks conserved residue(s) required for the propagation of feature annotation.</text>
</comment>
<keyword evidence="7" id="KW-0460">Magnesium</keyword>
<feature type="binding site" evidence="7">
    <location>
        <position position="7"/>
    </location>
    <ligand>
        <name>Mg(2+)</name>
        <dbReference type="ChEBI" id="CHEBI:18420"/>
    </ligand>
</feature>
<dbReference type="HAMAP" id="MF_00109">
    <property type="entry name" value="Shikimate_kinase"/>
    <property type="match status" value="1"/>
</dbReference>
<dbReference type="EMBL" id="JADEWN010000002">
    <property type="protein sequence ID" value="MBE9189040.1"/>
    <property type="molecule type" value="Genomic_DNA"/>
</dbReference>
<dbReference type="Pfam" id="PF01202">
    <property type="entry name" value="SKI"/>
    <property type="match status" value="1"/>
</dbReference>
<sequence>MMGTGKTTVGRVLATKLGYKFVDTDEIITQVTQQSISEVFATSGESAFRQIETQVLARVCAYTHLAIATGGGIVLRRENWSYLHHGLIVWLDAPIELLYTRLNTDETRPLLQAGDLRTQLETLLQQRQPLYSQADLRVNVNLEETPEQLATRILAAIPQVLKKGETPTTQL</sequence>
<reference evidence="8 9" key="1">
    <citation type="submission" date="2020-10" db="EMBL/GenBank/DDBJ databases">
        <authorList>
            <person name="Castelo-Branco R."/>
            <person name="Eusebio N."/>
            <person name="Adriana R."/>
            <person name="Vieira A."/>
            <person name="Brugerolle De Fraissinette N."/>
            <person name="Rezende De Castro R."/>
            <person name="Schneider M.P."/>
            <person name="Vasconcelos V."/>
            <person name="Leao P.N."/>
        </authorList>
    </citation>
    <scope>NUCLEOTIDE SEQUENCE [LARGE SCALE GENOMIC DNA]</scope>
    <source>
        <strain evidence="8 9">LEGE 06123</strain>
    </source>
</reference>
<evidence type="ECO:0000256" key="2">
    <source>
        <dbReference type="ARBA" id="ARBA00022679"/>
    </source>
</evidence>
<feature type="binding site" evidence="7">
    <location>
        <position position="25"/>
    </location>
    <ligand>
        <name>substrate</name>
    </ligand>
</feature>
<evidence type="ECO:0000256" key="5">
    <source>
        <dbReference type="ARBA" id="ARBA00022840"/>
    </source>
</evidence>
<dbReference type="Gene3D" id="3.40.50.300">
    <property type="entry name" value="P-loop containing nucleotide triphosphate hydrolases"/>
    <property type="match status" value="1"/>
</dbReference>
<comment type="subunit">
    <text evidence="7">Monomer.</text>
</comment>
<dbReference type="PANTHER" id="PTHR21087:SF16">
    <property type="entry name" value="SHIKIMATE KINASE 1, CHLOROPLASTIC"/>
    <property type="match status" value="1"/>
</dbReference>
<comment type="subcellular location">
    <subcellularLocation>
        <location evidence="7">Cytoplasm</location>
    </subcellularLocation>
</comment>
<keyword evidence="7" id="KW-0963">Cytoplasm</keyword>
<keyword evidence="9" id="KW-1185">Reference proteome</keyword>
<evidence type="ECO:0000256" key="3">
    <source>
        <dbReference type="ARBA" id="ARBA00022741"/>
    </source>
</evidence>
<dbReference type="SUPFAM" id="SSF52540">
    <property type="entry name" value="P-loop containing nucleoside triphosphate hydrolases"/>
    <property type="match status" value="1"/>
</dbReference>
<comment type="cofactor">
    <cofactor evidence="7">
        <name>Mg(2+)</name>
        <dbReference type="ChEBI" id="CHEBI:18420"/>
    </cofactor>
    <text evidence="7">Binds 1 Mg(2+) ion per subunit.</text>
</comment>
<gene>
    <name evidence="7" type="primary">aroK</name>
    <name evidence="8" type="ORF">IQ230_01380</name>
</gene>